<reference evidence="2 3" key="2">
    <citation type="journal article" date="2022" name="Int. J. Syst. Evol. Microbiol.">
        <title>Strains of Bradyrhizobium barranii sp. nov. associated with legumes native to Canada are symbionts of soybeans and belong to different subspecies (subsp. barranii subsp. nov. and subsp. apii subsp. nov.) and symbiovars (sv. glycinearum and sv. septentrionale).</title>
        <authorList>
            <person name="Bromfield E.S.P."/>
            <person name="Cloutier S."/>
            <person name="Wasai-Hara S."/>
            <person name="Minamisawa K."/>
        </authorList>
    </citation>
    <scope>NUCLEOTIDE SEQUENCE [LARGE SCALE GENOMIC DNA]</scope>
    <source>
        <strain evidence="2 3">144S4</strain>
    </source>
</reference>
<dbReference type="AlphaFoldDB" id="A0A939MEK0"/>
<evidence type="ECO:0000313" key="3">
    <source>
        <dbReference type="Proteomes" id="UP000664702"/>
    </source>
</evidence>
<dbReference type="EMBL" id="JAGEMI010000001">
    <property type="protein sequence ID" value="MBO1868471.1"/>
    <property type="molecule type" value="Genomic_DNA"/>
</dbReference>
<evidence type="ECO:0000313" key="1">
    <source>
        <dbReference type="EMBL" id="MBO1868471.1"/>
    </source>
</evidence>
<dbReference type="KEGG" id="bban:J4G43_047350"/>
<dbReference type="Proteomes" id="UP000664702">
    <property type="component" value="Chromosome"/>
</dbReference>
<protein>
    <submittedName>
        <fullName evidence="1">Uncharacterized protein</fullName>
    </submittedName>
</protein>
<gene>
    <name evidence="2" type="ORF">J4G43_047350</name>
    <name evidence="1" type="ORF">J4G43_49055</name>
</gene>
<name>A0A939MEK0_9BRAD</name>
<sequence>MSGVLIIGDNERAAIAEAIRSALAKPMPWEKMRQLIVDDRDNPSNTLTLDERPDSGRIDALRREYPTYPVKLGSYVAAISFEEQPSGLFRHISISSANPGKAPNEHAVRMVLEAFGFSGYPPSRPYRVWVEHYEPGRVAINFVELEPS</sequence>
<accession>A0A939MEK0</accession>
<evidence type="ECO:0000313" key="2">
    <source>
        <dbReference type="EMBL" id="UEM11985.1"/>
    </source>
</evidence>
<dbReference type="EMBL" id="CP086136">
    <property type="protein sequence ID" value="UEM11985.1"/>
    <property type="molecule type" value="Genomic_DNA"/>
</dbReference>
<organism evidence="1">
    <name type="scientific">Bradyrhizobium barranii subsp. barranii</name>
    <dbReference type="NCBI Taxonomy" id="2823807"/>
    <lineage>
        <taxon>Bacteria</taxon>
        <taxon>Pseudomonadati</taxon>
        <taxon>Pseudomonadota</taxon>
        <taxon>Alphaproteobacteria</taxon>
        <taxon>Hyphomicrobiales</taxon>
        <taxon>Nitrobacteraceae</taxon>
        <taxon>Bradyrhizobium</taxon>
        <taxon>Bradyrhizobium barranii</taxon>
    </lineage>
</organism>
<proteinExistence type="predicted"/>
<reference evidence="1" key="1">
    <citation type="submission" date="2021-03" db="EMBL/GenBank/DDBJ databases">
        <title>Whole Genome Sequence of Bradyrhizobium sp. Strain 144S4.</title>
        <authorList>
            <person name="Bromfield E.S.P."/>
            <person name="Cloutier S."/>
        </authorList>
    </citation>
    <scope>NUCLEOTIDE SEQUENCE [LARGE SCALE GENOMIC DNA]</scope>
    <source>
        <strain evidence="1">144S4</strain>
    </source>
</reference>
<dbReference type="RefSeq" id="WP_208088944.1">
    <property type="nucleotide sequence ID" value="NZ_CP086136.1"/>
</dbReference>